<protein>
    <submittedName>
        <fullName evidence="1">Type VI secretion system baseplate subunit TssF</fullName>
    </submittedName>
</protein>
<dbReference type="Proteomes" id="UP000434209">
    <property type="component" value="Chromosome 3"/>
</dbReference>
<dbReference type="RefSeq" id="WP_158761271.1">
    <property type="nucleotide sequence ID" value="NZ_CP046911.1"/>
</dbReference>
<accession>A0A7Z2GAP2</accession>
<dbReference type="PANTHER" id="PTHR35370">
    <property type="entry name" value="CYTOPLASMIC PROTEIN-RELATED-RELATED"/>
    <property type="match status" value="1"/>
</dbReference>
<proteinExistence type="predicted"/>
<dbReference type="AlphaFoldDB" id="A0A7Z2GAP2"/>
<dbReference type="InterPro" id="IPR010272">
    <property type="entry name" value="T6SS_TssF"/>
</dbReference>
<reference evidence="1 2" key="1">
    <citation type="submission" date="2019-12" db="EMBL/GenBank/DDBJ databases">
        <title>Paraburkholderia acidiphila 7Q-K02 sp. nov and Paraburkholderia acidisoli DHF22 sp. nov., two strains isolated from forest soil.</title>
        <authorList>
            <person name="Gao Z."/>
            <person name="Qiu L."/>
        </authorList>
    </citation>
    <scope>NUCLEOTIDE SEQUENCE [LARGE SCALE GENOMIC DNA]</scope>
    <source>
        <strain evidence="1 2">7Q-K02</strain>
    </source>
</reference>
<dbReference type="EMBL" id="CP046911">
    <property type="protein sequence ID" value="QGZ58335.1"/>
    <property type="molecule type" value="Genomic_DNA"/>
</dbReference>
<dbReference type="OrthoDB" id="9763676at2"/>
<dbReference type="PANTHER" id="PTHR35370:SF4">
    <property type="entry name" value="TYPE VI SECRETION SYSTEM BASEPLATE SUBUNIT TSSF"/>
    <property type="match status" value="1"/>
</dbReference>
<sequence>MTAPWKHNPAEHENPFLRYFDGEMRYLREAGREFARDHPDAARRLGMQYGQEDDQVRAVYEGFALLMARLRMKLDDGMPEITDPLLDNLYEYAARAIPSLSIIECTPLNRTVQAAAQIPAGAVVRSAPIGPESVQCPYRTTQSVELLPLSVEDAVLAVRADGRTVIRLSFGLWLGEQRERVDLSRIRLYLHGDRAAAAALYAALTRQVAAISLRLPSVRDGALQPQPDVRFEASGFGPSTRLWPVTDAKRDEELDREQTLLEYFAFPQKFHFVDLCGFDAATLPPGEAQMTFEIELEGRMPGDHPISRDSFRLFCTPVINLFEVDALPLRPTGWHDQEHRVRVQPGVAGHVEPYDIVSVIATNPEDSAQHAYQPFRSFQHRGWLTRYDRPERYYHTSTHFGVNGRELWVMLEGQLWSGTHRDAQDDEDRPPPDGYLTVRALANNGRLPAMALTEATITETVSGFTGIASVRNLTAPTPPAYPPRYYPGYDWRVLGQFTAGGANEINRISVEGEEALQETLELYDWKPDDGATRRIEAVRWVRLSAKNVLQRAYMHREVCVHVDLDPTAFEGPGDAVLFGDVLNHFIGRYACFHHSMRLILCIDGKETVYPAIEFEGAPF</sequence>
<dbReference type="Pfam" id="PF05947">
    <property type="entry name" value="T6SS_TssF"/>
    <property type="match status" value="1"/>
</dbReference>
<dbReference type="NCBIfam" id="TIGR03359">
    <property type="entry name" value="VI_chp_6"/>
    <property type="match status" value="1"/>
</dbReference>
<gene>
    <name evidence="1" type="primary">tssF</name>
    <name evidence="1" type="ORF">FAZ97_25395</name>
</gene>
<evidence type="ECO:0000313" key="1">
    <source>
        <dbReference type="EMBL" id="QGZ58335.1"/>
    </source>
</evidence>
<keyword evidence="2" id="KW-1185">Reference proteome</keyword>
<evidence type="ECO:0000313" key="2">
    <source>
        <dbReference type="Proteomes" id="UP000434209"/>
    </source>
</evidence>
<organism evidence="1 2">
    <name type="scientific">Paraburkholderia acidiphila</name>
    <dbReference type="NCBI Taxonomy" id="2571747"/>
    <lineage>
        <taxon>Bacteria</taxon>
        <taxon>Pseudomonadati</taxon>
        <taxon>Pseudomonadota</taxon>
        <taxon>Betaproteobacteria</taxon>
        <taxon>Burkholderiales</taxon>
        <taxon>Burkholderiaceae</taxon>
        <taxon>Paraburkholderia</taxon>
    </lineage>
</organism>
<dbReference type="KEGG" id="pacp:FAZ97_25395"/>
<name>A0A7Z2GAP2_9BURK</name>